<evidence type="ECO:0000313" key="3">
    <source>
        <dbReference type="EMBL" id="RKP37000.1"/>
    </source>
</evidence>
<evidence type="ECO:0000313" key="4">
    <source>
        <dbReference type="Proteomes" id="UP000268162"/>
    </source>
</evidence>
<organism evidence="3 4">
    <name type="scientific">Dimargaris cristalligena</name>
    <dbReference type="NCBI Taxonomy" id="215637"/>
    <lineage>
        <taxon>Eukaryota</taxon>
        <taxon>Fungi</taxon>
        <taxon>Fungi incertae sedis</taxon>
        <taxon>Zoopagomycota</taxon>
        <taxon>Kickxellomycotina</taxon>
        <taxon>Dimargaritomycetes</taxon>
        <taxon>Dimargaritales</taxon>
        <taxon>Dimargaritaceae</taxon>
        <taxon>Dimargaris</taxon>
    </lineage>
</organism>
<dbReference type="OrthoDB" id="5758850at2759"/>
<feature type="chain" id="PRO_5020418445" evidence="2">
    <location>
        <begin position="20"/>
        <end position="270"/>
    </location>
</feature>
<evidence type="ECO:0000256" key="2">
    <source>
        <dbReference type="SAM" id="SignalP"/>
    </source>
</evidence>
<feature type="region of interest" description="Disordered" evidence="1">
    <location>
        <begin position="219"/>
        <end position="270"/>
    </location>
</feature>
<feature type="compositionally biased region" description="Polar residues" evidence="1">
    <location>
        <begin position="240"/>
        <end position="255"/>
    </location>
</feature>
<name>A0A4P9ZWE3_9FUNG</name>
<reference evidence="4" key="1">
    <citation type="journal article" date="2018" name="Nat. Microbiol.">
        <title>Leveraging single-cell genomics to expand the fungal tree of life.</title>
        <authorList>
            <person name="Ahrendt S.R."/>
            <person name="Quandt C.A."/>
            <person name="Ciobanu D."/>
            <person name="Clum A."/>
            <person name="Salamov A."/>
            <person name="Andreopoulos B."/>
            <person name="Cheng J.F."/>
            <person name="Woyke T."/>
            <person name="Pelin A."/>
            <person name="Henrissat B."/>
            <person name="Reynolds N.K."/>
            <person name="Benny G.L."/>
            <person name="Smith M.E."/>
            <person name="James T.Y."/>
            <person name="Grigoriev I.V."/>
        </authorList>
    </citation>
    <scope>NUCLEOTIDE SEQUENCE [LARGE SCALE GENOMIC DNA]</scope>
    <source>
        <strain evidence="4">RSA 468</strain>
    </source>
</reference>
<dbReference type="AlphaFoldDB" id="A0A4P9ZWE3"/>
<dbReference type="EMBL" id="ML002560">
    <property type="protein sequence ID" value="RKP37000.1"/>
    <property type="molecule type" value="Genomic_DNA"/>
</dbReference>
<proteinExistence type="predicted"/>
<keyword evidence="2" id="KW-0732">Signal</keyword>
<dbReference type="PROSITE" id="PS51257">
    <property type="entry name" value="PROKAR_LIPOPROTEIN"/>
    <property type="match status" value="1"/>
</dbReference>
<protein>
    <submittedName>
        <fullName evidence="3">Uncharacterized protein</fullName>
    </submittedName>
</protein>
<sequence length="270" mass="29778">MKLTVTALTLALLAIACDALSTPTGLIPRAERWSTNFYAAAKGKDEPKTKEKRAKLILFKDGIHPATFRVTDNGGVTERALLDGLVDTVGKTLDGVGDTLDKTLEGVGGTLDKVGDLLDKLRRSNTFEPNGATSRRFSTRDTKKRLDKLLDNVIAANIEIGNDHSQSRRRAMVEPRADHDETVKLKARFGTAGSFSIKEEMKRLDKLLDSLISANIEIGNDHSKSRRQDRTRPRADQEQKPQSTVNFETSSNLSFNEEKKCADKVGPVKT</sequence>
<dbReference type="Proteomes" id="UP000268162">
    <property type="component" value="Unassembled WGS sequence"/>
</dbReference>
<keyword evidence="4" id="KW-1185">Reference proteome</keyword>
<feature type="signal peptide" evidence="2">
    <location>
        <begin position="1"/>
        <end position="19"/>
    </location>
</feature>
<feature type="compositionally biased region" description="Basic and acidic residues" evidence="1">
    <location>
        <begin position="219"/>
        <end position="239"/>
    </location>
</feature>
<evidence type="ECO:0000256" key="1">
    <source>
        <dbReference type="SAM" id="MobiDB-lite"/>
    </source>
</evidence>
<gene>
    <name evidence="3" type="ORF">BJ085DRAFT_41490</name>
</gene>
<accession>A0A4P9ZWE3</accession>